<dbReference type="Pfam" id="PF13207">
    <property type="entry name" value="AAA_17"/>
    <property type="match status" value="1"/>
</dbReference>
<dbReference type="EMBL" id="NQKI01000009">
    <property type="protein sequence ID" value="OZY60003.1"/>
    <property type="molecule type" value="Genomic_DNA"/>
</dbReference>
<comment type="caution">
    <text evidence="1">The sequence shown here is derived from an EMBL/GenBank/DDBJ whole genome shotgun (WGS) entry which is preliminary data.</text>
</comment>
<evidence type="ECO:0008006" key="3">
    <source>
        <dbReference type="Google" id="ProtNLM"/>
    </source>
</evidence>
<dbReference type="RefSeq" id="WP_094992946.1">
    <property type="nucleotide sequence ID" value="NZ_NQKI01000009.1"/>
</dbReference>
<dbReference type="PANTHER" id="PTHR41930:SF1">
    <property type="entry name" value="DEPHOSPHO-COA KINASE"/>
    <property type="match status" value="1"/>
</dbReference>
<dbReference type="OrthoDB" id="5401711at2"/>
<dbReference type="InterPro" id="IPR027417">
    <property type="entry name" value="P-loop_NTPase"/>
</dbReference>
<organism evidence="1 2">
    <name type="scientific">Pseudomonas lundensis</name>
    <dbReference type="NCBI Taxonomy" id="86185"/>
    <lineage>
        <taxon>Bacteria</taxon>
        <taxon>Pseudomonadati</taxon>
        <taxon>Pseudomonadota</taxon>
        <taxon>Gammaproteobacteria</taxon>
        <taxon>Pseudomonadales</taxon>
        <taxon>Pseudomonadaceae</taxon>
        <taxon>Pseudomonas</taxon>
    </lineage>
</organism>
<dbReference type="Proteomes" id="UP000215788">
    <property type="component" value="Unassembled WGS sequence"/>
</dbReference>
<proteinExistence type="predicted"/>
<protein>
    <recommendedName>
        <fullName evidence="3">Dephospho-CoA kinase</fullName>
    </recommendedName>
</protein>
<dbReference type="Gene3D" id="3.40.50.300">
    <property type="entry name" value="P-loop containing nucleotide triphosphate hydrolases"/>
    <property type="match status" value="1"/>
</dbReference>
<evidence type="ECO:0000313" key="2">
    <source>
        <dbReference type="Proteomes" id="UP000215788"/>
    </source>
</evidence>
<evidence type="ECO:0000313" key="1">
    <source>
        <dbReference type="EMBL" id="OZY60003.1"/>
    </source>
</evidence>
<dbReference type="PANTHER" id="PTHR41930">
    <property type="entry name" value="UPF0200 PROTEIN MJ1399"/>
    <property type="match status" value="1"/>
</dbReference>
<sequence>MASEFPEIIGLIGPIRAGKSTVTKYLVERYGYTQASNSDVLRKVLADIGLDQTRDNLGTLGNSIFGIFGNDLIARYRVENLHRGRIVVDGIRYPEELVRYSEVPGFRLLGVDASAGNRFERSVRDSDQFKDKNLTRNKFDEMKYARSEAEVPQLLLKADRVIYNDGSVEQLQLEVDQAIQDWIA</sequence>
<accession>A0A266NC74</accession>
<name>A0A266NC74_9PSED</name>
<dbReference type="SUPFAM" id="SSF52540">
    <property type="entry name" value="P-loop containing nucleoside triphosphate hydrolases"/>
    <property type="match status" value="1"/>
</dbReference>
<gene>
    <name evidence="1" type="ORF">CJF39_08090</name>
</gene>
<reference evidence="1 2" key="1">
    <citation type="submission" date="2017-08" db="EMBL/GenBank/DDBJ databases">
        <title>Genomic and metabolic characterisation of spoilage-associated Pseudomonas species.</title>
        <authorList>
            <person name="Stanborough T."/>
            <person name="Fegan N."/>
            <person name="Powell S.M."/>
            <person name="Singh T."/>
            <person name="Tamplin M.L."/>
            <person name="Chandry P.S."/>
        </authorList>
    </citation>
    <scope>NUCLEOTIDE SEQUENCE [LARGE SCALE GENOMIC DNA]</scope>
    <source>
        <strain evidence="1 2">L1802</strain>
    </source>
</reference>
<dbReference type="AlphaFoldDB" id="A0A266NC74"/>